<protein>
    <submittedName>
        <fullName evidence="8">DnaK</fullName>
    </submittedName>
</protein>
<dbReference type="CDD" id="cd24029">
    <property type="entry name" value="ASKHA_NBD_HSP70_DnaK_HscA_HscC"/>
    <property type="match status" value="1"/>
</dbReference>
<dbReference type="Pfam" id="PF00012">
    <property type="entry name" value="HSP70"/>
    <property type="match status" value="1"/>
</dbReference>
<dbReference type="Proteomes" id="UP000027395">
    <property type="component" value="Chromosome"/>
</dbReference>
<dbReference type="Gene3D" id="2.60.34.10">
    <property type="entry name" value="Substrate Binding Domain Of DNAk, Chain A, domain 1"/>
    <property type="match status" value="1"/>
</dbReference>
<dbReference type="Gene3D" id="3.30.420.40">
    <property type="match status" value="2"/>
</dbReference>
<evidence type="ECO:0000256" key="7">
    <source>
        <dbReference type="RuleBase" id="RU003322"/>
    </source>
</evidence>
<dbReference type="InterPro" id="IPR013126">
    <property type="entry name" value="Hsp_70_fam"/>
</dbReference>
<dbReference type="AlphaFoldDB" id="A0A073CUD3"/>
<dbReference type="GO" id="GO:0005524">
    <property type="term" value="F:ATP binding"/>
    <property type="evidence" value="ECO:0007669"/>
    <property type="project" value="UniProtKB-KW"/>
</dbReference>
<dbReference type="FunFam" id="3.90.640.10:FF:000003">
    <property type="entry name" value="Molecular chaperone DnaK"/>
    <property type="match status" value="1"/>
</dbReference>
<dbReference type="PROSITE" id="PS00329">
    <property type="entry name" value="HSP70_2"/>
    <property type="match status" value="1"/>
</dbReference>
<evidence type="ECO:0000256" key="2">
    <source>
        <dbReference type="ARBA" id="ARBA00022553"/>
    </source>
</evidence>
<dbReference type="RefSeq" id="WP_042154777.1">
    <property type="nucleotide sequence ID" value="NZ_CM002803.1"/>
</dbReference>
<dbReference type="PROSITE" id="PS01036">
    <property type="entry name" value="HSP70_3"/>
    <property type="match status" value="1"/>
</dbReference>
<evidence type="ECO:0000313" key="8">
    <source>
        <dbReference type="EMBL" id="KEI67625.1"/>
    </source>
</evidence>
<keyword evidence="2" id="KW-0597">Phosphoprotein</keyword>
<comment type="similarity">
    <text evidence="1 7">Belongs to the heat shock protein 70 family.</text>
</comment>
<dbReference type="STRING" id="388467.A19Y_2746"/>
<dbReference type="InterPro" id="IPR018181">
    <property type="entry name" value="Heat_shock_70_CS"/>
</dbReference>
<dbReference type="HOGENOM" id="CLU_005965_0_1_3"/>
<dbReference type="PATRIC" id="fig|388467.6.peg.2695"/>
<dbReference type="PANTHER" id="PTHR19375">
    <property type="entry name" value="HEAT SHOCK PROTEIN 70KDA"/>
    <property type="match status" value="1"/>
</dbReference>
<keyword evidence="6" id="KW-0143">Chaperone</keyword>
<proteinExistence type="inferred from homology"/>
<evidence type="ECO:0000256" key="6">
    <source>
        <dbReference type="ARBA" id="ARBA00023186"/>
    </source>
</evidence>
<evidence type="ECO:0000256" key="4">
    <source>
        <dbReference type="ARBA" id="ARBA00022840"/>
    </source>
</evidence>
<reference evidence="8 9" key="1">
    <citation type="journal article" date="2014" name="Appl. Environ. Microbiol.">
        <title>Elucidation of insertion elements encoded on plasmids and in vitro construction of shuttle vectors from the toxic cyanobacterium Planktothrix.</title>
        <authorList>
            <person name="Christiansen G."/>
            <person name="Goesmann A."/>
            <person name="Kurmayer R."/>
        </authorList>
    </citation>
    <scope>NUCLEOTIDE SEQUENCE [LARGE SCALE GENOMIC DNA]</scope>
    <source>
        <strain evidence="8 9">NIVA-CYA 126/8</strain>
    </source>
</reference>
<dbReference type="GO" id="GO:0140662">
    <property type="term" value="F:ATP-dependent protein folding chaperone"/>
    <property type="evidence" value="ECO:0007669"/>
    <property type="project" value="InterPro"/>
</dbReference>
<dbReference type="SUPFAM" id="SSF53067">
    <property type="entry name" value="Actin-like ATPase domain"/>
    <property type="match status" value="2"/>
</dbReference>
<dbReference type="Gene3D" id="3.90.640.10">
    <property type="entry name" value="Actin, Chain A, domain 4"/>
    <property type="match status" value="1"/>
</dbReference>
<organism evidence="8 9">
    <name type="scientific">Planktothrix agardhii (strain NIVA-CYA 126/8)</name>
    <dbReference type="NCBI Taxonomy" id="388467"/>
    <lineage>
        <taxon>Bacteria</taxon>
        <taxon>Bacillati</taxon>
        <taxon>Cyanobacteriota</taxon>
        <taxon>Cyanophyceae</taxon>
        <taxon>Oscillatoriophycideae</taxon>
        <taxon>Oscillatoriales</taxon>
        <taxon>Microcoleaceae</taxon>
        <taxon>Planktothrix</taxon>
    </lineage>
</organism>
<evidence type="ECO:0000313" key="9">
    <source>
        <dbReference type="Proteomes" id="UP000027395"/>
    </source>
</evidence>
<sequence length="736" mass="81900">MGNIVGIDLGTTNSVAAFKLAHTDVVTAEDNTPPDRKLTRSVVALDQGKIKVGNSAYNQLQNDPENVIISIKRLIGRGFNDPVIQEQLSRFGYKITKSTQGTDNSLSVWLGGKEYQPEDIAAEILKKLVQNAQTHQAKTGQKSIINQAVVTIPAYFNDKQRYATQIASGKAGLSLRELLPEPTAAAISYSYSATSDEVKTLLVYDFGGGTLDCSIVTAVGNQFIESAKAGDLWLGGDDFDHSIIEFVKQEVARQEGLNNLDQLIAKMPHYQRVRLLGELKIEAEKAKIQLSSQPSAEIITSTPLLDELGMAVPIQVTITRQKFEQLITPLIERSVKICYDVIKYSDYPLDQIDVILLVGGSSQVPIVQQKIREAFPINQVLVHPNPMYAVAEGAAIVAAGLTEKVTTVSRDYCIELVDDPRFIIIPQGEILPVKKFHNFRTEADGQRLIHFKFFSPDLVRKDLDNTDRDERIGDMWLALDQPYPRGTEVLVTVELDEQNNSLQMMAALKNKPEVKVSCSFSRGGINEEISRQVEQRIKELNTAANLTETGVQNANEIAGEVIKSANQIYHNDQIQSDRLEAAQNKLKELDNFASEERDTAQFYQTMFEFVLEVCDSLIHPTQKQRLQTLVQDLNQALEHNNKSALQKLAEDARRESENLPDPVKLICLTREGVAQAYRINPSHARVMEGKFSQLIGALKQGNGSEINRIFDELRPDIMKYLDQDLPAGTIATGLTR</sequence>
<dbReference type="eggNOG" id="COG0443">
    <property type="taxonomic scope" value="Bacteria"/>
</dbReference>
<dbReference type="InterPro" id="IPR043129">
    <property type="entry name" value="ATPase_NBD"/>
</dbReference>
<dbReference type="SUPFAM" id="SSF100920">
    <property type="entry name" value="Heat shock protein 70kD (HSP70), peptide-binding domain"/>
    <property type="match status" value="1"/>
</dbReference>
<evidence type="ECO:0000256" key="1">
    <source>
        <dbReference type="ARBA" id="ARBA00007381"/>
    </source>
</evidence>
<keyword evidence="4 7" id="KW-0067">ATP-binding</keyword>
<dbReference type="PROSITE" id="PS00297">
    <property type="entry name" value="HSP70_1"/>
    <property type="match status" value="1"/>
</dbReference>
<keyword evidence="3 7" id="KW-0547">Nucleotide-binding</keyword>
<gene>
    <name evidence="8" type="primary">dnaK</name>
    <name evidence="8" type="ORF">A19Y_2746</name>
</gene>
<evidence type="ECO:0000256" key="5">
    <source>
        <dbReference type="ARBA" id="ARBA00023016"/>
    </source>
</evidence>
<dbReference type="Gene3D" id="3.30.30.30">
    <property type="match status" value="1"/>
</dbReference>
<dbReference type="InterPro" id="IPR029047">
    <property type="entry name" value="HSP70_peptide-bd_sf"/>
</dbReference>
<keyword evidence="5" id="KW-0346">Stress response</keyword>
<keyword evidence="9" id="KW-1185">Reference proteome</keyword>
<accession>A0A073CUD3</accession>
<dbReference type="PRINTS" id="PR00301">
    <property type="entry name" value="HEATSHOCK70"/>
</dbReference>
<evidence type="ECO:0000256" key="3">
    <source>
        <dbReference type="ARBA" id="ARBA00022741"/>
    </source>
</evidence>
<name>A0A073CUD3_PLAA1</name>
<dbReference type="EMBL" id="CM002803">
    <property type="protein sequence ID" value="KEI67625.1"/>
    <property type="molecule type" value="Genomic_DNA"/>
</dbReference>